<gene>
    <name evidence="2" type="ORF">SAMN05192581_100784</name>
</gene>
<dbReference type="PANTHER" id="PTHR34825:SF2">
    <property type="entry name" value="AAA-ATPASE-LIKE DOMAIN-CONTAINING PROTEIN"/>
    <property type="match status" value="1"/>
</dbReference>
<reference evidence="2 3" key="1">
    <citation type="submission" date="2016-10" db="EMBL/GenBank/DDBJ databases">
        <authorList>
            <person name="de Groot N.N."/>
        </authorList>
    </citation>
    <scope>NUCLEOTIDE SEQUENCE [LARGE SCALE GENOMIC DNA]</scope>
    <source>
        <strain evidence="2 3">NLAE-zl-C500</strain>
    </source>
</reference>
<dbReference type="EMBL" id="FMYE01000007">
    <property type="protein sequence ID" value="SDB76260.1"/>
    <property type="molecule type" value="Genomic_DNA"/>
</dbReference>
<evidence type="ECO:0000313" key="3">
    <source>
        <dbReference type="Proteomes" id="UP000183670"/>
    </source>
</evidence>
<name>A0A1G6G2Q8_BACOV</name>
<dbReference type="Pfam" id="PF08011">
    <property type="entry name" value="PDDEXK_9"/>
    <property type="match status" value="1"/>
</dbReference>
<proteinExistence type="predicted"/>
<dbReference type="AlphaFoldDB" id="A0A1G6G2Q8"/>
<dbReference type="PANTHER" id="PTHR34825">
    <property type="entry name" value="CONSERVED PROTEIN, WITH A WEAK D-GALACTARATE DEHYDRATASE/ALTRONATE HYDROLASE DOMAIN"/>
    <property type="match status" value="1"/>
</dbReference>
<evidence type="ECO:0000313" key="2">
    <source>
        <dbReference type="EMBL" id="SDB76260.1"/>
    </source>
</evidence>
<protein>
    <submittedName>
        <fullName evidence="2">PD-(D/E)XK nuclease superfamily protein</fullName>
    </submittedName>
</protein>
<sequence length="599" mass="70495">MEYPFQKKLSLVINCLENKKKQSEKVMGTIKGIPYGMSNFEDVITQNRYYVDKTMYIPMLEDQANYLIFIRPRRFGKSLLLSMLRSYYDLSQKDKFQQLFGNLWIGENTTPLQGKYQMLYLDFSKIGGNIDELPQRFDSYSAVQLDGFLNRYREYYTDEFIERFSTAEKGIDKLHILDDEARRQGYPLYLIIDEYDNFTNVVLNEKGNEIYHAITHASGFYRDAFKNYKGMFDRIFMIGVSPVTLDDLSSGYNIGWNISTNPLFNQMLGFSEEDVRTMLRYYQEAGQLQGDIEEMIQEMKPWYDNYCFARQSLKSDPKMFNCDMVLYYLRNRIQLGESPEQMIDPNTRTDYNKMKKLIQLDRLDGNRKGVIKRIAEEGKIMTNLYQSFSADQITNPEIFPSLLFYYGMLTIIGTRGNLTILGIPNTNVRKQYYEYILEEYQNHHYINLIDIEILFNDMAFDGQWRPALEFIAKAYKENTSVRSSIEGERNIQGFFTAYLSVNAYYLTMPEVELNHGFCDMFLMPDLQRYAEVAHSYILELKYLPKEKYDTQGTAQWQEAVEQIHGYAAGPKVRQLCQGTQLHCIVMQFCGWELVRMEEV</sequence>
<dbReference type="Pfam" id="PF09820">
    <property type="entry name" value="AAA-ATPase_like"/>
    <property type="match status" value="1"/>
</dbReference>
<dbReference type="InterPro" id="IPR018631">
    <property type="entry name" value="AAA-ATPase-like_dom"/>
</dbReference>
<organism evidence="2 3">
    <name type="scientific">Bacteroides ovatus</name>
    <dbReference type="NCBI Taxonomy" id="28116"/>
    <lineage>
        <taxon>Bacteria</taxon>
        <taxon>Pseudomonadati</taxon>
        <taxon>Bacteroidota</taxon>
        <taxon>Bacteroidia</taxon>
        <taxon>Bacteroidales</taxon>
        <taxon>Bacteroidaceae</taxon>
        <taxon>Bacteroides</taxon>
    </lineage>
</organism>
<feature type="domain" description="AAA-ATPase-like" evidence="1">
    <location>
        <begin position="34"/>
        <end position="248"/>
    </location>
</feature>
<accession>A0A1G6G2Q8</accession>
<evidence type="ECO:0000259" key="1">
    <source>
        <dbReference type="Pfam" id="PF09820"/>
    </source>
</evidence>
<dbReference type="SUPFAM" id="SSF52540">
    <property type="entry name" value="P-loop containing nucleoside triphosphate hydrolases"/>
    <property type="match status" value="1"/>
</dbReference>
<dbReference type="InterPro" id="IPR012547">
    <property type="entry name" value="PDDEXK_9"/>
</dbReference>
<dbReference type="Proteomes" id="UP000183670">
    <property type="component" value="Unassembled WGS sequence"/>
</dbReference>
<dbReference type="InterPro" id="IPR027417">
    <property type="entry name" value="P-loop_NTPase"/>
</dbReference>